<accession>A0AAF0T9A1</accession>
<dbReference type="PANTHER" id="PTHR45835:SF91">
    <property type="entry name" value="RETROTRANSPOSON, TY3-GYPSY SUBCLASS-LIKE PROTEIN"/>
    <property type="match status" value="1"/>
</dbReference>
<dbReference type="AlphaFoldDB" id="A0AAF0T9A1"/>
<dbReference type="PANTHER" id="PTHR45835">
    <property type="entry name" value="YALI0A06105P"/>
    <property type="match status" value="1"/>
</dbReference>
<gene>
    <name evidence="1" type="ORF">MTR67_002318</name>
</gene>
<evidence type="ECO:0000313" key="1">
    <source>
        <dbReference type="EMBL" id="WMV08933.1"/>
    </source>
</evidence>
<sequence length="227" mass="26580">MKRDIANFVARWSNCQQVKAKHQGPGGLTQDIDTPTWKWEEINMDFVVGLPRTRREHDSILVIVDRLNKSAHFLHVKVSYSAEDYAKLYIKEIVKLHRAPLSIILDRGNWDDHLPLIEFSYNNSYDSSISMAPFEELYGRRCRSSVGWFEAGEFPLLGPKEVLSVHYTYEKVLVEIFDRQVKKLRNKEVVSVKVLWRYHLVEGATWEAEADMKSRYPHFFPPTPRKS</sequence>
<reference evidence="1" key="1">
    <citation type="submission" date="2023-08" db="EMBL/GenBank/DDBJ databases">
        <title>A de novo genome assembly of Solanum verrucosum Schlechtendal, a Mexican diploid species geographically isolated from the other diploid A-genome species in potato relatives.</title>
        <authorList>
            <person name="Hosaka K."/>
        </authorList>
    </citation>
    <scope>NUCLEOTIDE SEQUENCE</scope>
    <source>
        <tissue evidence="1">Young leaves</tissue>
    </source>
</reference>
<dbReference type="Proteomes" id="UP001234989">
    <property type="component" value="Chromosome 1"/>
</dbReference>
<dbReference type="InterPro" id="IPR012337">
    <property type="entry name" value="RNaseH-like_sf"/>
</dbReference>
<name>A0AAF0T9A1_SOLVR</name>
<proteinExistence type="predicted"/>
<dbReference type="SUPFAM" id="SSF53098">
    <property type="entry name" value="Ribonuclease H-like"/>
    <property type="match status" value="1"/>
</dbReference>
<dbReference type="EMBL" id="CP133612">
    <property type="protein sequence ID" value="WMV08933.1"/>
    <property type="molecule type" value="Genomic_DNA"/>
</dbReference>
<dbReference type="Gene3D" id="3.30.420.10">
    <property type="entry name" value="Ribonuclease H-like superfamily/Ribonuclease H"/>
    <property type="match status" value="2"/>
</dbReference>
<dbReference type="InterPro" id="IPR036397">
    <property type="entry name" value="RNaseH_sf"/>
</dbReference>
<protein>
    <submittedName>
        <fullName evidence="1">Uncharacterized protein</fullName>
    </submittedName>
</protein>
<evidence type="ECO:0000313" key="2">
    <source>
        <dbReference type="Proteomes" id="UP001234989"/>
    </source>
</evidence>
<keyword evidence="2" id="KW-1185">Reference proteome</keyword>
<organism evidence="1 2">
    <name type="scientific">Solanum verrucosum</name>
    <dbReference type="NCBI Taxonomy" id="315347"/>
    <lineage>
        <taxon>Eukaryota</taxon>
        <taxon>Viridiplantae</taxon>
        <taxon>Streptophyta</taxon>
        <taxon>Embryophyta</taxon>
        <taxon>Tracheophyta</taxon>
        <taxon>Spermatophyta</taxon>
        <taxon>Magnoliopsida</taxon>
        <taxon>eudicotyledons</taxon>
        <taxon>Gunneridae</taxon>
        <taxon>Pentapetalae</taxon>
        <taxon>asterids</taxon>
        <taxon>lamiids</taxon>
        <taxon>Solanales</taxon>
        <taxon>Solanaceae</taxon>
        <taxon>Solanoideae</taxon>
        <taxon>Solaneae</taxon>
        <taxon>Solanum</taxon>
    </lineage>
</organism>
<dbReference type="GO" id="GO:0003676">
    <property type="term" value="F:nucleic acid binding"/>
    <property type="evidence" value="ECO:0007669"/>
    <property type="project" value="InterPro"/>
</dbReference>